<dbReference type="InParanoid" id="D0NTN2"/>
<organism evidence="2 3">
    <name type="scientific">Phytophthora infestans (strain T30-4)</name>
    <name type="common">Potato late blight agent</name>
    <dbReference type="NCBI Taxonomy" id="403677"/>
    <lineage>
        <taxon>Eukaryota</taxon>
        <taxon>Sar</taxon>
        <taxon>Stramenopiles</taxon>
        <taxon>Oomycota</taxon>
        <taxon>Peronosporomycetes</taxon>
        <taxon>Peronosporales</taxon>
        <taxon>Peronosporaceae</taxon>
        <taxon>Phytophthora</taxon>
    </lineage>
</organism>
<dbReference type="eggNOG" id="ENOG502SM0R">
    <property type="taxonomic scope" value="Eukaryota"/>
</dbReference>
<proteinExistence type="predicted"/>
<dbReference type="OMA" id="SHANEYQ"/>
<reference evidence="3" key="1">
    <citation type="journal article" date="2009" name="Nature">
        <title>Genome sequence and analysis of the Irish potato famine pathogen Phytophthora infestans.</title>
        <authorList>
            <consortium name="The Broad Institute Genome Sequencing Platform"/>
            <person name="Haas B.J."/>
            <person name="Kamoun S."/>
            <person name="Zody M.C."/>
            <person name="Jiang R.H."/>
            <person name="Handsaker R.E."/>
            <person name="Cano L.M."/>
            <person name="Grabherr M."/>
            <person name="Kodira C.D."/>
            <person name="Raffaele S."/>
            <person name="Torto-Alalibo T."/>
            <person name="Bozkurt T.O."/>
            <person name="Ah-Fong A.M."/>
            <person name="Alvarado L."/>
            <person name="Anderson V.L."/>
            <person name="Armstrong M.R."/>
            <person name="Avrova A."/>
            <person name="Baxter L."/>
            <person name="Beynon J."/>
            <person name="Boevink P.C."/>
            <person name="Bollmann S.R."/>
            <person name="Bos J.I."/>
            <person name="Bulone V."/>
            <person name="Cai G."/>
            <person name="Cakir C."/>
            <person name="Carrington J.C."/>
            <person name="Chawner M."/>
            <person name="Conti L."/>
            <person name="Costanzo S."/>
            <person name="Ewan R."/>
            <person name="Fahlgren N."/>
            <person name="Fischbach M.A."/>
            <person name="Fugelstad J."/>
            <person name="Gilroy E.M."/>
            <person name="Gnerre S."/>
            <person name="Green P.J."/>
            <person name="Grenville-Briggs L.J."/>
            <person name="Griffith J."/>
            <person name="Grunwald N.J."/>
            <person name="Horn K."/>
            <person name="Horner N.R."/>
            <person name="Hu C.H."/>
            <person name="Huitema E."/>
            <person name="Jeong D.H."/>
            <person name="Jones A.M."/>
            <person name="Jones J.D."/>
            <person name="Jones R.W."/>
            <person name="Karlsson E.K."/>
            <person name="Kunjeti S.G."/>
            <person name="Lamour K."/>
            <person name="Liu Z."/>
            <person name="Ma L."/>
            <person name="Maclean D."/>
            <person name="Chibucos M.C."/>
            <person name="McDonald H."/>
            <person name="McWalters J."/>
            <person name="Meijer H.J."/>
            <person name="Morgan W."/>
            <person name="Morris P.F."/>
            <person name="Munro C.A."/>
            <person name="O'Neill K."/>
            <person name="Ospina-Giraldo M."/>
            <person name="Pinzon A."/>
            <person name="Pritchard L."/>
            <person name="Ramsahoye B."/>
            <person name="Ren Q."/>
            <person name="Restrepo S."/>
            <person name="Roy S."/>
            <person name="Sadanandom A."/>
            <person name="Savidor A."/>
            <person name="Schornack S."/>
            <person name="Schwartz D.C."/>
            <person name="Schumann U.D."/>
            <person name="Schwessinger B."/>
            <person name="Seyer L."/>
            <person name="Sharpe T."/>
            <person name="Silvar C."/>
            <person name="Song J."/>
            <person name="Studholme D.J."/>
            <person name="Sykes S."/>
            <person name="Thines M."/>
            <person name="van de Vondervoort P.J."/>
            <person name="Phuntumart V."/>
            <person name="Wawra S."/>
            <person name="Weide R."/>
            <person name="Win J."/>
            <person name="Young C."/>
            <person name="Zhou S."/>
            <person name="Fry W."/>
            <person name="Meyers B.C."/>
            <person name="van West P."/>
            <person name="Ristaino J."/>
            <person name="Govers F."/>
            <person name="Birch P.R."/>
            <person name="Whisson S.C."/>
            <person name="Judelson H.S."/>
            <person name="Nusbaum C."/>
        </authorList>
    </citation>
    <scope>NUCLEOTIDE SEQUENCE [LARGE SCALE GENOMIC DNA]</scope>
    <source>
        <strain evidence="3">T30-4</strain>
    </source>
</reference>
<protein>
    <submittedName>
        <fullName evidence="2">Uncharacterized protein</fullName>
    </submittedName>
</protein>
<dbReference type="Proteomes" id="UP000006643">
    <property type="component" value="Unassembled WGS sequence"/>
</dbReference>
<dbReference type="EMBL" id="DS028161">
    <property type="protein sequence ID" value="EEY64994.1"/>
    <property type="molecule type" value="Genomic_DNA"/>
</dbReference>
<sequence>MSEAMWWKVRAFKMEAYVRSAMLQNDTFEDTIRQLEVSMSNVKQELASRLSREAQLVSQLTALKSELATTKEQAASIAEKYQLASVELEKRQGEASTRGDETQRTRMAIQRKTELLSQQKAKVSSLQQELEQASKKLERLTTAEKQTAVLQQKAKEHTQQLLQARQCYEQCHNDNIQLSLHLEKTKTRHASIVTRLKAARAESANLRTELKNSVKVGTKGANSSDNQVEMNVSVASLAEETRALKRRVLQKQDVIVSYKAKLTEYEAQLERQRETMVKLARTNRELQQGQRQRQQQEQEYISSVHAKLETQLGAKQEQLDGLRASVYDSFEAFVYCQPPSTTNFLQLGDGRTFQSMTSRS</sequence>
<dbReference type="OrthoDB" id="168369at2759"/>
<dbReference type="AlphaFoldDB" id="D0NTN2"/>
<feature type="coiled-coil region" evidence="1">
    <location>
        <begin position="255"/>
        <end position="325"/>
    </location>
</feature>
<dbReference type="HOGENOM" id="CLU_048827_0_0_1"/>
<keyword evidence="3" id="KW-1185">Reference proteome</keyword>
<feature type="coiled-coil region" evidence="1">
    <location>
        <begin position="25"/>
        <end position="80"/>
    </location>
</feature>
<evidence type="ECO:0000313" key="3">
    <source>
        <dbReference type="Proteomes" id="UP000006643"/>
    </source>
</evidence>
<dbReference type="GeneID" id="9465153"/>
<evidence type="ECO:0000256" key="1">
    <source>
        <dbReference type="SAM" id="Coils"/>
    </source>
</evidence>
<name>D0NTN2_PHYIT</name>
<feature type="coiled-coil region" evidence="1">
    <location>
        <begin position="109"/>
        <end position="160"/>
    </location>
</feature>
<evidence type="ECO:0000313" key="2">
    <source>
        <dbReference type="EMBL" id="EEY64994.1"/>
    </source>
</evidence>
<keyword evidence="1" id="KW-0175">Coiled coil</keyword>
<dbReference type="RefSeq" id="XP_002897482.1">
    <property type="nucleotide sequence ID" value="XM_002897436.1"/>
</dbReference>
<dbReference type="VEuPathDB" id="FungiDB:PITG_16447"/>
<accession>D0NTN2</accession>
<gene>
    <name evidence="2" type="ORF">PITG_16447</name>
</gene>
<dbReference type="KEGG" id="pif:PITG_16447"/>